<comment type="similarity">
    <text evidence="8">Belongs to the RNase Z family.</text>
</comment>
<dbReference type="NCBIfam" id="NF000801">
    <property type="entry name" value="PRK00055.1-3"/>
    <property type="match status" value="1"/>
</dbReference>
<feature type="binding site" evidence="8">
    <location>
        <position position="64"/>
    </location>
    <ligand>
        <name>Zn(2+)</name>
        <dbReference type="ChEBI" id="CHEBI:29105"/>
        <label>1</label>
        <note>catalytic</note>
    </ligand>
</feature>
<evidence type="ECO:0000259" key="9">
    <source>
        <dbReference type="Pfam" id="PF12706"/>
    </source>
</evidence>
<dbReference type="GO" id="GO:0008270">
    <property type="term" value="F:zinc ion binding"/>
    <property type="evidence" value="ECO:0007669"/>
    <property type="project" value="UniProtKB-UniRule"/>
</dbReference>
<evidence type="ECO:0000313" key="10">
    <source>
        <dbReference type="EMBL" id="QQR92599.1"/>
    </source>
</evidence>
<keyword evidence="6 8" id="KW-0378">Hydrolase</keyword>
<comment type="catalytic activity">
    <reaction evidence="8">
        <text>Endonucleolytic cleavage of RNA, removing extra 3' nucleotides from tRNA precursor, generating 3' termini of tRNAs. A 3'-hydroxy group is left at the tRNA terminus and a 5'-phosphoryl group is left at the trailer molecule.</text>
        <dbReference type="EC" id="3.1.26.11"/>
    </reaction>
</comment>
<comment type="function">
    <text evidence="8">Zinc phosphodiesterase, which displays some tRNA 3'-processing endonuclease activity. Probably involved in tRNA maturation, by removing a 3'-trailer from precursor tRNA.</text>
</comment>
<gene>
    <name evidence="8" type="primary">rnz</name>
    <name evidence="10" type="ORF">IPJ89_05640</name>
</gene>
<feature type="binding site" evidence="8">
    <location>
        <position position="139"/>
    </location>
    <ligand>
        <name>Zn(2+)</name>
        <dbReference type="ChEBI" id="CHEBI:29105"/>
        <label>1</label>
        <note>catalytic</note>
    </ligand>
</feature>
<evidence type="ECO:0000256" key="1">
    <source>
        <dbReference type="ARBA" id="ARBA00011738"/>
    </source>
</evidence>
<evidence type="ECO:0000256" key="7">
    <source>
        <dbReference type="ARBA" id="ARBA00022833"/>
    </source>
</evidence>
<dbReference type="EC" id="3.1.26.11" evidence="8"/>
<comment type="cofactor">
    <cofactor evidence="8">
        <name>Zn(2+)</name>
        <dbReference type="ChEBI" id="CHEBI:29105"/>
    </cofactor>
    <text evidence="8">Binds 2 Zn(2+) ions.</text>
</comment>
<accession>A0A7T9I139</accession>
<feature type="binding site" evidence="8">
    <location>
        <position position="66"/>
    </location>
    <ligand>
        <name>Zn(2+)</name>
        <dbReference type="ChEBI" id="CHEBI:29105"/>
        <label>2</label>
        <note>catalytic</note>
    </ligand>
</feature>
<dbReference type="Proteomes" id="UP000596004">
    <property type="component" value="Chromosome"/>
</dbReference>
<dbReference type="Gene3D" id="3.60.15.10">
    <property type="entry name" value="Ribonuclease Z/Hydroxyacylglutathione hydrolase-like"/>
    <property type="match status" value="1"/>
</dbReference>
<feature type="domain" description="Metallo-beta-lactamase" evidence="9">
    <location>
        <begin position="32"/>
        <end position="156"/>
    </location>
</feature>
<organism evidence="10">
    <name type="scientific">Candidatus Iainarchaeum sp</name>
    <dbReference type="NCBI Taxonomy" id="3101447"/>
    <lineage>
        <taxon>Archaea</taxon>
        <taxon>Candidatus Iainarchaeota</taxon>
        <taxon>Candidatus Iainarchaeia</taxon>
        <taxon>Candidatus Iainarchaeales</taxon>
        <taxon>Candidatus Iainarchaeaceae</taxon>
        <taxon>Candidatus Iainarchaeum</taxon>
    </lineage>
</organism>
<feature type="active site" description="Proton acceptor" evidence="8">
    <location>
        <position position="66"/>
    </location>
</feature>
<sequence>MGIQLTFLGTSCSTPTKERNLSSVALGFRGEWFLFDTPEGIQQQLMRTRLSHFTLEHIFLSHYHADHTLGLPGIIATMTIHERKQPLYVWGPKGIETKLKQGIGYADFFPGFEVIPKEIREGVLIDTETYTISAVKLNHSCLCYGFIFETKGKKGTFMREKALKLKIPEGPLWGKLQKGETITHAGKKFTPEMVMDYGAGKRGTKIGFVMDTFPHAHYVDAMRGSDVLIHEASFLESEKERAWDVKHSTAKMAAEVARKLGVKQLFITHFSPRYPDGKDMLAEAKPIFKNTIAAHDLMKVELEESHPNEKKKPKAKKK</sequence>
<feature type="binding site" evidence="8">
    <location>
        <position position="211"/>
    </location>
    <ligand>
        <name>Zn(2+)</name>
        <dbReference type="ChEBI" id="CHEBI:29105"/>
        <label>1</label>
        <note>catalytic</note>
    </ligand>
</feature>
<dbReference type="HAMAP" id="MF_01818">
    <property type="entry name" value="RNase_Z_BN"/>
    <property type="match status" value="1"/>
</dbReference>
<keyword evidence="5 8" id="KW-0255">Endonuclease</keyword>
<dbReference type="AlphaFoldDB" id="A0A7T9I139"/>
<evidence type="ECO:0000256" key="3">
    <source>
        <dbReference type="ARBA" id="ARBA00022722"/>
    </source>
</evidence>
<evidence type="ECO:0000256" key="4">
    <source>
        <dbReference type="ARBA" id="ARBA00022723"/>
    </source>
</evidence>
<keyword evidence="2 8" id="KW-0819">tRNA processing</keyword>
<evidence type="ECO:0000256" key="5">
    <source>
        <dbReference type="ARBA" id="ARBA00022759"/>
    </source>
</evidence>
<proteinExistence type="inferred from homology"/>
<comment type="subunit">
    <text evidence="1 8">Homodimer.</text>
</comment>
<keyword evidence="7 8" id="KW-0862">Zinc</keyword>
<dbReference type="InterPro" id="IPR001279">
    <property type="entry name" value="Metallo-B-lactamas"/>
</dbReference>
<dbReference type="EMBL" id="CP064981">
    <property type="protein sequence ID" value="QQR92599.1"/>
    <property type="molecule type" value="Genomic_DNA"/>
</dbReference>
<name>A0A7T9I139_9ARCH</name>
<dbReference type="InterPro" id="IPR036866">
    <property type="entry name" value="RibonucZ/Hydroxyglut_hydro"/>
</dbReference>
<dbReference type="GO" id="GO:0042781">
    <property type="term" value="F:3'-tRNA processing endoribonuclease activity"/>
    <property type="evidence" value="ECO:0007669"/>
    <property type="project" value="UniProtKB-UniRule"/>
</dbReference>
<dbReference type="PANTHER" id="PTHR46018">
    <property type="entry name" value="ZINC PHOSPHODIESTERASE ELAC PROTEIN 1"/>
    <property type="match status" value="1"/>
</dbReference>
<feature type="binding site" evidence="8">
    <location>
        <position position="67"/>
    </location>
    <ligand>
        <name>Zn(2+)</name>
        <dbReference type="ChEBI" id="CHEBI:29105"/>
        <label>2</label>
        <note>catalytic</note>
    </ligand>
</feature>
<feature type="binding site" evidence="8">
    <location>
        <position position="211"/>
    </location>
    <ligand>
        <name>Zn(2+)</name>
        <dbReference type="ChEBI" id="CHEBI:29105"/>
        <label>2</label>
        <note>catalytic</note>
    </ligand>
</feature>
<evidence type="ECO:0000256" key="8">
    <source>
        <dbReference type="HAMAP-Rule" id="MF_01818"/>
    </source>
</evidence>
<reference evidence="10" key="1">
    <citation type="submission" date="2020-11" db="EMBL/GenBank/DDBJ databases">
        <title>Connecting structure to function with the recovery of over 1000 high-quality activated sludge metagenome-assembled genomes encoding full-length rRNA genes using long-read sequencing.</title>
        <authorList>
            <person name="Singleton C.M."/>
            <person name="Petriglieri F."/>
            <person name="Kristensen J.M."/>
            <person name="Kirkegaard R.H."/>
            <person name="Michaelsen T.Y."/>
            <person name="Andersen M.H."/>
            <person name="Karst S.M."/>
            <person name="Dueholm M.S."/>
            <person name="Nielsen P.H."/>
            <person name="Albertsen M."/>
        </authorList>
    </citation>
    <scope>NUCLEOTIDE SEQUENCE</scope>
    <source>
        <strain evidence="10">Fred_18-Q3-R57-64_BAT3C.431</strain>
    </source>
</reference>
<dbReference type="PANTHER" id="PTHR46018:SF2">
    <property type="entry name" value="ZINC PHOSPHODIESTERASE ELAC PROTEIN 1"/>
    <property type="match status" value="1"/>
</dbReference>
<protein>
    <recommendedName>
        <fullName evidence="8">Ribonuclease Z</fullName>
        <shortName evidence="8">RNase Z</shortName>
        <ecNumber evidence="8">3.1.26.11</ecNumber>
    </recommendedName>
    <alternativeName>
        <fullName evidence="8">tRNA 3 endonuclease</fullName>
    </alternativeName>
    <alternativeName>
        <fullName evidence="8">tRNase Z</fullName>
    </alternativeName>
</protein>
<evidence type="ECO:0000256" key="6">
    <source>
        <dbReference type="ARBA" id="ARBA00022801"/>
    </source>
</evidence>
<keyword evidence="3 8" id="KW-0540">Nuclease</keyword>
<dbReference type="SUPFAM" id="SSF56281">
    <property type="entry name" value="Metallo-hydrolase/oxidoreductase"/>
    <property type="match status" value="1"/>
</dbReference>
<feature type="binding site" evidence="8">
    <location>
        <position position="62"/>
    </location>
    <ligand>
        <name>Zn(2+)</name>
        <dbReference type="ChEBI" id="CHEBI:29105"/>
        <label>1</label>
        <note>catalytic</note>
    </ligand>
</feature>
<keyword evidence="4 8" id="KW-0479">Metal-binding</keyword>
<dbReference type="CDD" id="cd07717">
    <property type="entry name" value="RNaseZ_ZiPD-like_MBL-fold"/>
    <property type="match status" value="1"/>
</dbReference>
<dbReference type="InterPro" id="IPR013471">
    <property type="entry name" value="RNase_Z/BN"/>
</dbReference>
<dbReference type="NCBIfam" id="TIGR02651">
    <property type="entry name" value="RNase_Z"/>
    <property type="match status" value="1"/>
</dbReference>
<dbReference type="Pfam" id="PF12706">
    <property type="entry name" value="Lactamase_B_2"/>
    <property type="match status" value="1"/>
</dbReference>
<feature type="binding site" evidence="8">
    <location>
        <position position="269"/>
    </location>
    <ligand>
        <name>Zn(2+)</name>
        <dbReference type="ChEBI" id="CHEBI:29105"/>
        <label>2</label>
        <note>catalytic</note>
    </ligand>
</feature>
<evidence type="ECO:0000256" key="2">
    <source>
        <dbReference type="ARBA" id="ARBA00022694"/>
    </source>
</evidence>